<gene>
    <name evidence="1" type="ORF">OCH7691_04389</name>
</gene>
<dbReference type="Gene3D" id="3.30.420.240">
    <property type="match status" value="1"/>
</dbReference>
<sequence>MAVTHETDFADPKTHRVAALRRFVVGVDLGQSVDPTAIAIIEHITEGTGKCEYRPDKSRWEIGIERQELRHLERLPLGKSYPEIVDYTALLMQRPPLVGNASLVIDQSGVGRPVFDLFKKIGVPAVGVTITAGESSMKVADDQWRASKTELISTLEARLHVGALKIASGLSEASVLAAEMKDFRRHVTAAGRATFSARVGAHDDLVLAAAISLWYGQRKQYRVGVGRIAGL</sequence>
<proteinExistence type="predicted"/>
<dbReference type="Proteomes" id="UP000193200">
    <property type="component" value="Unassembled WGS sequence"/>
</dbReference>
<name>A0A1Y5TZH0_9PROT</name>
<reference evidence="1 2" key="1">
    <citation type="submission" date="2017-03" db="EMBL/GenBank/DDBJ databases">
        <authorList>
            <person name="Afonso C.L."/>
            <person name="Miller P.J."/>
            <person name="Scott M.A."/>
            <person name="Spackman E."/>
            <person name="Goraichik I."/>
            <person name="Dimitrov K.M."/>
            <person name="Suarez D.L."/>
            <person name="Swayne D.E."/>
        </authorList>
    </citation>
    <scope>NUCLEOTIDE SEQUENCE [LARGE SCALE GENOMIC DNA]</scope>
    <source>
        <strain evidence="1 2">CECT 7691</strain>
    </source>
</reference>
<dbReference type="AlphaFoldDB" id="A0A1Y5TZH0"/>
<dbReference type="EMBL" id="FWFR01000007">
    <property type="protein sequence ID" value="SLN77369.1"/>
    <property type="molecule type" value="Genomic_DNA"/>
</dbReference>
<keyword evidence="2" id="KW-1185">Reference proteome</keyword>
<dbReference type="InParanoid" id="A0A1Y5TZH0"/>
<accession>A0A1Y5TZH0</accession>
<protein>
    <recommendedName>
        <fullName evidence="3">Terminase-like family protein</fullName>
    </recommendedName>
</protein>
<evidence type="ECO:0000313" key="2">
    <source>
        <dbReference type="Proteomes" id="UP000193200"/>
    </source>
</evidence>
<evidence type="ECO:0000313" key="1">
    <source>
        <dbReference type="EMBL" id="SLN77369.1"/>
    </source>
</evidence>
<evidence type="ECO:0008006" key="3">
    <source>
        <dbReference type="Google" id="ProtNLM"/>
    </source>
</evidence>
<organism evidence="1 2">
    <name type="scientific">Oceanibacterium hippocampi</name>
    <dbReference type="NCBI Taxonomy" id="745714"/>
    <lineage>
        <taxon>Bacteria</taxon>
        <taxon>Pseudomonadati</taxon>
        <taxon>Pseudomonadota</taxon>
        <taxon>Alphaproteobacteria</taxon>
        <taxon>Sneathiellales</taxon>
        <taxon>Sneathiellaceae</taxon>
        <taxon>Oceanibacterium</taxon>
    </lineage>
</organism>
<dbReference type="RefSeq" id="WP_217808194.1">
    <property type="nucleotide sequence ID" value="NZ_FWFR01000007.1"/>
</dbReference>